<proteinExistence type="predicted"/>
<keyword evidence="1" id="KW-0614">Plasmid</keyword>
<gene>
    <name evidence="1" type="ORF">NE863_32505</name>
</gene>
<sequence>MSDFVKRLSRVLKTSYPKLSLYRRLPERAISMALLRWVWRDKIAH</sequence>
<accession>A0A9Q8YE47</accession>
<geneLocation type="plasmid" evidence="1 2">
    <name>pB</name>
</geneLocation>
<dbReference type="RefSeq" id="WP_162727226.1">
    <property type="nucleotide sequence ID" value="NZ_CP098809.1"/>
</dbReference>
<evidence type="ECO:0000313" key="1">
    <source>
        <dbReference type="EMBL" id="USJ27212.1"/>
    </source>
</evidence>
<dbReference type="AlphaFoldDB" id="A0A9Q8YE47"/>
<dbReference type="EMBL" id="CP098809">
    <property type="protein sequence ID" value="USJ27212.1"/>
    <property type="molecule type" value="Genomic_DNA"/>
</dbReference>
<evidence type="ECO:0000313" key="2">
    <source>
        <dbReference type="Proteomes" id="UP001055460"/>
    </source>
</evidence>
<reference evidence="1" key="1">
    <citation type="submission" date="2022-06" db="EMBL/GenBank/DDBJ databases">
        <title>Physiological and biochemical characterization and genomic elucidation of a strain of the genus Ensifer adhaerens M8 that combines arsenic oxidation and chromium reduction.</title>
        <authorList>
            <person name="Li X."/>
            <person name="Yu c."/>
        </authorList>
    </citation>
    <scope>NUCLEOTIDE SEQUENCE</scope>
    <source>
        <strain evidence="1">M8</strain>
        <plasmid evidence="1">pB</plasmid>
    </source>
</reference>
<organism evidence="1 2">
    <name type="scientific">Ensifer adhaerens</name>
    <name type="common">Sinorhizobium morelense</name>
    <dbReference type="NCBI Taxonomy" id="106592"/>
    <lineage>
        <taxon>Bacteria</taxon>
        <taxon>Pseudomonadati</taxon>
        <taxon>Pseudomonadota</taxon>
        <taxon>Alphaproteobacteria</taxon>
        <taxon>Hyphomicrobiales</taxon>
        <taxon>Rhizobiaceae</taxon>
        <taxon>Sinorhizobium/Ensifer group</taxon>
        <taxon>Ensifer</taxon>
    </lineage>
</organism>
<dbReference type="Proteomes" id="UP001055460">
    <property type="component" value="Plasmid pB"/>
</dbReference>
<protein>
    <submittedName>
        <fullName evidence="1">Uncharacterized protein</fullName>
    </submittedName>
</protein>
<name>A0A9Q8YE47_ENSAD</name>